<evidence type="ECO:0000313" key="3">
    <source>
        <dbReference type="Proteomes" id="UP001381693"/>
    </source>
</evidence>
<keyword evidence="3" id="KW-1185">Reference proteome</keyword>
<proteinExistence type="predicted"/>
<dbReference type="AlphaFoldDB" id="A0AAN8WED8"/>
<evidence type="ECO:0000313" key="2">
    <source>
        <dbReference type="EMBL" id="KAK7061159.1"/>
    </source>
</evidence>
<name>A0AAN8WED8_HALRR</name>
<reference evidence="2 3" key="1">
    <citation type="submission" date="2023-11" db="EMBL/GenBank/DDBJ databases">
        <title>Halocaridina rubra genome assembly.</title>
        <authorList>
            <person name="Smith C."/>
        </authorList>
    </citation>
    <scope>NUCLEOTIDE SEQUENCE [LARGE SCALE GENOMIC DNA]</scope>
    <source>
        <strain evidence="2">EP-1</strain>
        <tissue evidence="2">Whole</tissue>
    </source>
</reference>
<dbReference type="Proteomes" id="UP001381693">
    <property type="component" value="Unassembled WGS sequence"/>
</dbReference>
<dbReference type="EMBL" id="JAXCGZ010021022">
    <property type="protein sequence ID" value="KAK7061159.1"/>
    <property type="molecule type" value="Genomic_DNA"/>
</dbReference>
<evidence type="ECO:0000256" key="1">
    <source>
        <dbReference type="SAM" id="Phobius"/>
    </source>
</evidence>
<sequence length="197" mass="21927">MCSLTCSKICGLIMASLAIMASMATEGYYAWKAYQAGNECDPLDDNATIPDVCVYDELQVRSYIGLGEGIVGTIVSIALVIGFGMPAVSIIWVWVVWALGIASYNAYCFKDYHDTIKLQLNVTDFPWDTVNDEDYGLFFITAMTSLIWYGLALLIIIPAGAYLTHQFRNGNRHSHTFVHVATISHNNDAFEMENKRT</sequence>
<protein>
    <submittedName>
        <fullName evidence="2">Uncharacterized protein</fullName>
    </submittedName>
</protein>
<gene>
    <name evidence="2" type="ORF">SK128_004743</name>
</gene>
<accession>A0AAN8WED8</accession>
<comment type="caution">
    <text evidence="2">The sequence shown here is derived from an EMBL/GenBank/DDBJ whole genome shotgun (WGS) entry which is preliminary data.</text>
</comment>
<organism evidence="2 3">
    <name type="scientific">Halocaridina rubra</name>
    <name type="common">Hawaiian red shrimp</name>
    <dbReference type="NCBI Taxonomy" id="373956"/>
    <lineage>
        <taxon>Eukaryota</taxon>
        <taxon>Metazoa</taxon>
        <taxon>Ecdysozoa</taxon>
        <taxon>Arthropoda</taxon>
        <taxon>Crustacea</taxon>
        <taxon>Multicrustacea</taxon>
        <taxon>Malacostraca</taxon>
        <taxon>Eumalacostraca</taxon>
        <taxon>Eucarida</taxon>
        <taxon>Decapoda</taxon>
        <taxon>Pleocyemata</taxon>
        <taxon>Caridea</taxon>
        <taxon>Atyoidea</taxon>
        <taxon>Atyidae</taxon>
        <taxon>Halocaridina</taxon>
    </lineage>
</organism>
<keyword evidence="1" id="KW-0812">Transmembrane</keyword>
<feature type="transmembrane region" description="Helical" evidence="1">
    <location>
        <begin position="135"/>
        <end position="163"/>
    </location>
</feature>
<keyword evidence="1" id="KW-0472">Membrane</keyword>
<feature type="transmembrane region" description="Helical" evidence="1">
    <location>
        <begin position="70"/>
        <end position="95"/>
    </location>
</feature>
<keyword evidence="1" id="KW-1133">Transmembrane helix</keyword>